<name>A0ABD6EYI2_9BILA</name>
<keyword evidence="2" id="KW-1185">Reference proteome</keyword>
<proteinExistence type="predicted"/>
<dbReference type="AlphaFoldDB" id="A0ABD6EYI2"/>
<sequence>KAYKRMDTDKAKERLEEVKDRYGLGGDLEREKKEKLGYTPRR</sequence>
<evidence type="ECO:0000313" key="2">
    <source>
        <dbReference type="Proteomes" id="UP001608902"/>
    </source>
</evidence>
<protein>
    <submittedName>
        <fullName evidence="1">Uncharacterized protein</fullName>
    </submittedName>
</protein>
<gene>
    <name evidence="1" type="ORF">AB6A40_011737</name>
</gene>
<accession>A0ABD6EYI2</accession>
<dbReference type="Proteomes" id="UP001608902">
    <property type="component" value="Unassembled WGS sequence"/>
</dbReference>
<dbReference type="EMBL" id="JBGFUD010026663">
    <property type="protein sequence ID" value="MFH4985028.1"/>
    <property type="molecule type" value="Genomic_DNA"/>
</dbReference>
<evidence type="ECO:0000313" key="1">
    <source>
        <dbReference type="EMBL" id="MFH4985028.1"/>
    </source>
</evidence>
<comment type="caution">
    <text evidence="1">The sequence shown here is derived from an EMBL/GenBank/DDBJ whole genome shotgun (WGS) entry which is preliminary data.</text>
</comment>
<organism evidence="1 2">
    <name type="scientific">Gnathostoma spinigerum</name>
    <dbReference type="NCBI Taxonomy" id="75299"/>
    <lineage>
        <taxon>Eukaryota</taxon>
        <taxon>Metazoa</taxon>
        <taxon>Ecdysozoa</taxon>
        <taxon>Nematoda</taxon>
        <taxon>Chromadorea</taxon>
        <taxon>Rhabditida</taxon>
        <taxon>Spirurina</taxon>
        <taxon>Gnathostomatomorpha</taxon>
        <taxon>Gnathostomatoidea</taxon>
        <taxon>Gnathostomatidae</taxon>
        <taxon>Gnathostoma</taxon>
    </lineage>
</organism>
<feature type="non-terminal residue" evidence="1">
    <location>
        <position position="1"/>
    </location>
</feature>
<reference evidence="1 2" key="1">
    <citation type="submission" date="2024-08" db="EMBL/GenBank/DDBJ databases">
        <title>Gnathostoma spinigerum genome.</title>
        <authorList>
            <person name="Gonzalez-Bertolin B."/>
            <person name="Monzon S."/>
            <person name="Zaballos A."/>
            <person name="Jimenez P."/>
            <person name="Dekumyoy P."/>
            <person name="Varona S."/>
            <person name="Cuesta I."/>
            <person name="Sumanam S."/>
            <person name="Adisakwattana P."/>
            <person name="Gasser R.B."/>
            <person name="Hernandez-Gonzalez A."/>
            <person name="Young N.D."/>
            <person name="Perteguer M.J."/>
        </authorList>
    </citation>
    <scope>NUCLEOTIDE SEQUENCE [LARGE SCALE GENOMIC DNA]</scope>
    <source>
        <strain evidence="1">AL3</strain>
        <tissue evidence="1">Liver</tissue>
    </source>
</reference>